<gene>
    <name evidence="2" type="ORF">PENTCL1PPCAC_11987</name>
</gene>
<evidence type="ECO:0000313" key="3">
    <source>
        <dbReference type="Proteomes" id="UP001432027"/>
    </source>
</evidence>
<feature type="non-terminal residue" evidence="2">
    <location>
        <position position="1"/>
    </location>
</feature>
<comment type="caution">
    <text evidence="2">The sequence shown here is derived from an EMBL/GenBank/DDBJ whole genome shotgun (WGS) entry which is preliminary data.</text>
</comment>
<keyword evidence="3" id="KW-1185">Reference proteome</keyword>
<evidence type="ECO:0000256" key="1">
    <source>
        <dbReference type="SAM" id="MobiDB-lite"/>
    </source>
</evidence>
<protein>
    <submittedName>
        <fullName evidence="2">Uncharacterized protein</fullName>
    </submittedName>
</protein>
<sequence>LISGGTEQQIQVKSARQRFEYALDANAPHRKTSPPPSPHHHHSSSSFSHISPRPLLLPPLRTTLLSSPLLPPLRHHLNANSPPILLHRLHDGDWQRLRLLQRIEKTRSEGRRRRL</sequence>
<dbReference type="EMBL" id="BTSX01000003">
    <property type="protein sequence ID" value="GMS89812.1"/>
    <property type="molecule type" value="Genomic_DNA"/>
</dbReference>
<name>A0AAV5T4B8_9BILA</name>
<feature type="compositionally biased region" description="Basic residues" evidence="1">
    <location>
        <begin position="28"/>
        <end position="43"/>
    </location>
</feature>
<dbReference type="AlphaFoldDB" id="A0AAV5T4B8"/>
<evidence type="ECO:0000313" key="2">
    <source>
        <dbReference type="EMBL" id="GMS89812.1"/>
    </source>
</evidence>
<feature type="region of interest" description="Disordered" evidence="1">
    <location>
        <begin position="21"/>
        <end position="52"/>
    </location>
</feature>
<reference evidence="2" key="1">
    <citation type="submission" date="2023-10" db="EMBL/GenBank/DDBJ databases">
        <title>Genome assembly of Pristionchus species.</title>
        <authorList>
            <person name="Yoshida K."/>
            <person name="Sommer R.J."/>
        </authorList>
    </citation>
    <scope>NUCLEOTIDE SEQUENCE</scope>
    <source>
        <strain evidence="2">RS0144</strain>
    </source>
</reference>
<dbReference type="Proteomes" id="UP001432027">
    <property type="component" value="Unassembled WGS sequence"/>
</dbReference>
<organism evidence="2 3">
    <name type="scientific">Pristionchus entomophagus</name>
    <dbReference type="NCBI Taxonomy" id="358040"/>
    <lineage>
        <taxon>Eukaryota</taxon>
        <taxon>Metazoa</taxon>
        <taxon>Ecdysozoa</taxon>
        <taxon>Nematoda</taxon>
        <taxon>Chromadorea</taxon>
        <taxon>Rhabditida</taxon>
        <taxon>Rhabditina</taxon>
        <taxon>Diplogasteromorpha</taxon>
        <taxon>Diplogasteroidea</taxon>
        <taxon>Neodiplogasteridae</taxon>
        <taxon>Pristionchus</taxon>
    </lineage>
</organism>
<proteinExistence type="predicted"/>
<accession>A0AAV5T4B8</accession>